<dbReference type="InterPro" id="IPR000086">
    <property type="entry name" value="NUDIX_hydrolase_dom"/>
</dbReference>
<dbReference type="Proteomes" id="UP000825799">
    <property type="component" value="Chromosome"/>
</dbReference>
<protein>
    <submittedName>
        <fullName evidence="2">NUDIX domain-containing protein</fullName>
    </submittedName>
</protein>
<dbReference type="Pfam" id="PF00293">
    <property type="entry name" value="NUDIX"/>
    <property type="match status" value="1"/>
</dbReference>
<evidence type="ECO:0000313" key="2">
    <source>
        <dbReference type="EMBL" id="QYO77926.1"/>
    </source>
</evidence>
<accession>A0ABX8WIV8</accession>
<organism evidence="2 3">
    <name type="scientific">Devosia salina</name>
    <dbReference type="NCBI Taxonomy" id="2860336"/>
    <lineage>
        <taxon>Bacteria</taxon>
        <taxon>Pseudomonadati</taxon>
        <taxon>Pseudomonadota</taxon>
        <taxon>Alphaproteobacteria</taxon>
        <taxon>Hyphomicrobiales</taxon>
        <taxon>Devosiaceae</taxon>
        <taxon>Devosia</taxon>
    </lineage>
</organism>
<reference evidence="2 3" key="1">
    <citation type="submission" date="2021-08" db="EMBL/GenBank/DDBJ databases">
        <title>Devosia salina sp. nov., isolated from the South China Sea sediment.</title>
        <authorList>
            <person name="Zhou Z."/>
        </authorList>
    </citation>
    <scope>NUCLEOTIDE SEQUENCE [LARGE SCALE GENOMIC DNA]</scope>
    <source>
        <strain evidence="2 3">SCS-3</strain>
    </source>
</reference>
<sequence length="190" mass="20956">MQPAAFDTALAATVQRYLADVAGPREHLSLLRWQIAQGHRLDQRTTFPGHLTTSAVILSPDHRQTLLIDHVTIGRWLQPGGHYEAADAFHLSALREAEEETGVTGLALHPWHMGGDLPFVIDSHDVPGKPARNEPPHVHHDLQYLFIADPALPLVPQLEEVHAAKWCDVTMLGDFAPKVLERLNAVTPPG</sequence>
<feature type="domain" description="Nudix hydrolase" evidence="1">
    <location>
        <begin position="48"/>
        <end position="190"/>
    </location>
</feature>
<evidence type="ECO:0000313" key="3">
    <source>
        <dbReference type="Proteomes" id="UP000825799"/>
    </source>
</evidence>
<dbReference type="PROSITE" id="PS51462">
    <property type="entry name" value="NUDIX"/>
    <property type="match status" value="1"/>
</dbReference>
<dbReference type="SUPFAM" id="SSF55811">
    <property type="entry name" value="Nudix"/>
    <property type="match status" value="1"/>
</dbReference>
<dbReference type="EMBL" id="CP080590">
    <property type="protein sequence ID" value="QYO77926.1"/>
    <property type="molecule type" value="Genomic_DNA"/>
</dbReference>
<dbReference type="CDD" id="cd03674">
    <property type="entry name" value="NUDIX_Hydrolase"/>
    <property type="match status" value="1"/>
</dbReference>
<dbReference type="Gene3D" id="3.90.79.10">
    <property type="entry name" value="Nucleoside Triphosphate Pyrophosphohydrolase"/>
    <property type="match status" value="1"/>
</dbReference>
<dbReference type="RefSeq" id="WP_220306388.1">
    <property type="nucleotide sequence ID" value="NZ_CP080590.1"/>
</dbReference>
<gene>
    <name evidence="2" type="ORF">K1X15_04995</name>
</gene>
<keyword evidence="3" id="KW-1185">Reference proteome</keyword>
<dbReference type="InterPro" id="IPR015797">
    <property type="entry name" value="NUDIX_hydrolase-like_dom_sf"/>
</dbReference>
<name>A0ABX8WIV8_9HYPH</name>
<proteinExistence type="predicted"/>
<evidence type="ECO:0000259" key="1">
    <source>
        <dbReference type="PROSITE" id="PS51462"/>
    </source>
</evidence>